<name>A0A7X6S4U0_9VIBR</name>
<proteinExistence type="predicted"/>
<evidence type="ECO:0000313" key="4">
    <source>
        <dbReference type="Proteomes" id="UP001241226"/>
    </source>
</evidence>
<dbReference type="EMBL" id="JAKNBA010000007">
    <property type="protein sequence ID" value="MDE1241753.1"/>
    <property type="molecule type" value="Genomic_DNA"/>
</dbReference>
<dbReference type="RefSeq" id="WP_172532489.1">
    <property type="nucleotide sequence ID" value="NZ_CALYLG010000242.1"/>
</dbReference>
<dbReference type="Proteomes" id="UP001140979">
    <property type="component" value="Unassembled WGS sequence"/>
</dbReference>
<protein>
    <submittedName>
        <fullName evidence="1">Uncharacterized protein</fullName>
    </submittedName>
</protein>
<evidence type="ECO:0000313" key="2">
    <source>
        <dbReference type="EMBL" id="WGK86639.1"/>
    </source>
</evidence>
<sequence length="139" mass="14818">MQQVTHTIWFSVLMVVVLITSSMVSSAPLMAITMAKMQSTEQVSSSGMHKMSPCQEGNLATLHHADSSEIVEASSVVNCIDMAMDGVHSCCSAMCAAAFALFSLGGTPFVPHVDLLLIHSEPFTSSITVSRSLYRPPIA</sequence>
<reference evidence="1 4" key="1">
    <citation type="submission" date="2022-02" db="EMBL/GenBank/DDBJ databases">
        <title>Emergence and expansion in Europe of a Vibrio aestuarianus clonal complex pathogenic for oysters.</title>
        <authorList>
            <person name="Mesnil A."/>
            <person name="Travers M.-A."/>
        </authorList>
    </citation>
    <scope>NUCLEOTIDE SEQUENCE</scope>
    <source>
        <strain evidence="1">19_064_11T1</strain>
        <strain evidence="2 4">U17</strain>
    </source>
</reference>
<accession>A0A7X6S4U0</accession>
<organism evidence="1 3">
    <name type="scientific">Vibrio aestuarianus</name>
    <dbReference type="NCBI Taxonomy" id="28171"/>
    <lineage>
        <taxon>Bacteria</taxon>
        <taxon>Pseudomonadati</taxon>
        <taxon>Pseudomonadota</taxon>
        <taxon>Gammaproteobacteria</taxon>
        <taxon>Vibrionales</taxon>
        <taxon>Vibrionaceae</taxon>
        <taxon>Vibrio</taxon>
    </lineage>
</organism>
<evidence type="ECO:0000313" key="3">
    <source>
        <dbReference type="Proteomes" id="UP001140979"/>
    </source>
</evidence>
<evidence type="ECO:0000313" key="1">
    <source>
        <dbReference type="EMBL" id="MDE1241753.1"/>
    </source>
</evidence>
<dbReference type="EMBL" id="CP118712">
    <property type="protein sequence ID" value="WGK86639.1"/>
    <property type="molecule type" value="Genomic_DNA"/>
</dbReference>
<gene>
    <name evidence="1" type="ORF">L9W94_06260</name>
    <name evidence="2" type="ORF">PYE67_16945</name>
</gene>
<dbReference type="Proteomes" id="UP001241226">
    <property type="component" value="Chromosome 2"/>
</dbReference>
<dbReference type="AlphaFoldDB" id="A0A7X6S4U0"/>